<reference evidence="1 2" key="1">
    <citation type="journal article" date="2018" name="PLoS ONE">
        <title>The draft genome of Kipferlia bialata reveals reductive genome evolution in fornicate parasites.</title>
        <authorList>
            <person name="Tanifuji G."/>
            <person name="Takabayashi S."/>
            <person name="Kume K."/>
            <person name="Takagi M."/>
            <person name="Nakayama T."/>
            <person name="Kamikawa R."/>
            <person name="Inagaki Y."/>
            <person name="Hashimoto T."/>
        </authorList>
    </citation>
    <scope>NUCLEOTIDE SEQUENCE [LARGE SCALE GENOMIC DNA]</scope>
    <source>
        <strain evidence="1">NY0173</strain>
    </source>
</reference>
<sequence>MAQYRTQRPSSLHERVPYLVGDLDDGDLDDVYVCPRMDKEEKKNRREQAFLLSRLPDGHLLQLRERREKAFLDIRAMCMETPTPSMAAGSCSTEESLAGGWEHQLKMSTELSSVRNSRRVQGPRTKDLPLEAYHSVFADFQNRKQLDLREYAHYRVAVVNLMNAASAMYSSETQKGEGRDPGVTENLVKSFKDILNAICTMYERANVLEVLDRGSPGKSIVDIEIGEGIQGRVLSAPETCIDHITSVFCEVKKEKGAGDTDPDKQGLFYHLRRVNCLDDNQIEYSTMPRFLCTISECRVVVRGSVILDKLYSQELGTIRLTGPQDTRPDNTEEVMSGLFALFTCAADIVYHERQMIQRLQATPLVDSATHQRYLLLPHIVLRDPEHRGVEGMTALDGTETPKADSDPISLLECISRGVYRGIHVSHGHVIVKVTRYNDTVTQAFLAHEQMAPMVFYDFPLCCGSELHVLVMEDLYEDGFCTLFEAVHYYRPLLTRRASVIPDIIDGLTRIVSVLESQDVVFGDLRTPNIMIRVDMGYRVEVRLIDFGLCQGVGDRWRPLRYNSKVHWPPLLKRIVLLSKRDWSDVTQEQKATRHVYPVMEHADDVYMLRRIIADLEAP</sequence>
<evidence type="ECO:0000313" key="2">
    <source>
        <dbReference type="Proteomes" id="UP000265618"/>
    </source>
</evidence>
<name>A0A391NV93_9EUKA</name>
<keyword evidence="2" id="KW-1185">Reference proteome</keyword>
<dbReference type="InterPro" id="IPR011009">
    <property type="entry name" value="Kinase-like_dom_sf"/>
</dbReference>
<dbReference type="EMBL" id="BDIP01000556">
    <property type="protein sequence ID" value="GCA62369.1"/>
    <property type="molecule type" value="Genomic_DNA"/>
</dbReference>
<evidence type="ECO:0008006" key="3">
    <source>
        <dbReference type="Google" id="ProtNLM"/>
    </source>
</evidence>
<organism evidence="1 2">
    <name type="scientific">Kipferlia bialata</name>
    <dbReference type="NCBI Taxonomy" id="797122"/>
    <lineage>
        <taxon>Eukaryota</taxon>
        <taxon>Metamonada</taxon>
        <taxon>Carpediemonas-like organisms</taxon>
        <taxon>Kipferlia</taxon>
    </lineage>
</organism>
<proteinExistence type="predicted"/>
<accession>A0A391NV93</accession>
<evidence type="ECO:0000313" key="1">
    <source>
        <dbReference type="EMBL" id="GCA62369.1"/>
    </source>
</evidence>
<dbReference type="SUPFAM" id="SSF56112">
    <property type="entry name" value="Protein kinase-like (PK-like)"/>
    <property type="match status" value="1"/>
</dbReference>
<gene>
    <name evidence="1" type="ORF">KIPB_003062</name>
</gene>
<protein>
    <recommendedName>
        <fullName evidence="3">Protein kinase domain-containing protein</fullName>
    </recommendedName>
</protein>
<dbReference type="AlphaFoldDB" id="A0A391NV93"/>
<dbReference type="OrthoDB" id="4062651at2759"/>
<dbReference type="Gene3D" id="1.10.510.10">
    <property type="entry name" value="Transferase(Phosphotransferase) domain 1"/>
    <property type="match status" value="1"/>
</dbReference>
<comment type="caution">
    <text evidence="1">The sequence shown here is derived from an EMBL/GenBank/DDBJ whole genome shotgun (WGS) entry which is preliminary data.</text>
</comment>
<dbReference type="Proteomes" id="UP000265618">
    <property type="component" value="Unassembled WGS sequence"/>
</dbReference>